<dbReference type="Gene3D" id="1.20.5.1930">
    <property type="match status" value="1"/>
</dbReference>
<evidence type="ECO:0000313" key="11">
    <source>
        <dbReference type="EMBL" id="TDD21497.1"/>
    </source>
</evidence>
<feature type="transmembrane region" description="Helical" evidence="9">
    <location>
        <begin position="32"/>
        <end position="51"/>
    </location>
</feature>
<feature type="transmembrane region" description="Helical" evidence="9">
    <location>
        <begin position="109"/>
        <end position="129"/>
    </location>
</feature>
<dbReference type="GO" id="GO:0005524">
    <property type="term" value="F:ATP binding"/>
    <property type="evidence" value="ECO:0007669"/>
    <property type="project" value="UniProtKB-KW"/>
</dbReference>
<keyword evidence="6" id="KW-0418">Kinase</keyword>
<dbReference type="Gene3D" id="3.30.565.10">
    <property type="entry name" value="Histidine kinase-like ATPase, C-terminal domain"/>
    <property type="match status" value="1"/>
</dbReference>
<evidence type="ECO:0000256" key="5">
    <source>
        <dbReference type="ARBA" id="ARBA00022741"/>
    </source>
</evidence>
<dbReference type="GO" id="GO:0046983">
    <property type="term" value="F:protein dimerization activity"/>
    <property type="evidence" value="ECO:0007669"/>
    <property type="project" value="InterPro"/>
</dbReference>
<evidence type="ECO:0000256" key="6">
    <source>
        <dbReference type="ARBA" id="ARBA00022777"/>
    </source>
</evidence>
<keyword evidence="9" id="KW-0812">Transmembrane</keyword>
<dbReference type="GO" id="GO:0016020">
    <property type="term" value="C:membrane"/>
    <property type="evidence" value="ECO:0007669"/>
    <property type="project" value="InterPro"/>
</dbReference>
<keyword evidence="3" id="KW-0597">Phosphoprotein</keyword>
<dbReference type="InterPro" id="IPR011712">
    <property type="entry name" value="Sig_transdc_His_kin_sub3_dim/P"/>
</dbReference>
<dbReference type="InterPro" id="IPR050482">
    <property type="entry name" value="Sensor_HK_TwoCompSys"/>
</dbReference>
<evidence type="ECO:0000256" key="4">
    <source>
        <dbReference type="ARBA" id="ARBA00022679"/>
    </source>
</evidence>
<evidence type="ECO:0000256" key="2">
    <source>
        <dbReference type="ARBA" id="ARBA00012438"/>
    </source>
</evidence>
<evidence type="ECO:0000259" key="10">
    <source>
        <dbReference type="Pfam" id="PF07730"/>
    </source>
</evidence>
<feature type="transmembrane region" description="Helical" evidence="9">
    <location>
        <begin position="58"/>
        <end position="79"/>
    </location>
</feature>
<evidence type="ECO:0000256" key="7">
    <source>
        <dbReference type="ARBA" id="ARBA00022840"/>
    </source>
</evidence>
<keyword evidence="8" id="KW-0902">Two-component regulatory system</keyword>
<keyword evidence="9" id="KW-1133">Transmembrane helix</keyword>
<dbReference type="PANTHER" id="PTHR24421">
    <property type="entry name" value="NITRATE/NITRITE SENSOR PROTEIN NARX-RELATED"/>
    <property type="match status" value="1"/>
</dbReference>
<keyword evidence="7" id="KW-0067">ATP-binding</keyword>
<reference evidence="11 12" key="1">
    <citation type="submission" date="2019-03" db="EMBL/GenBank/DDBJ databases">
        <title>Draft genome sequences of novel Actinobacteria.</title>
        <authorList>
            <person name="Sahin N."/>
            <person name="Ay H."/>
            <person name="Saygin H."/>
        </authorList>
    </citation>
    <scope>NUCLEOTIDE SEQUENCE [LARGE SCALE GENOMIC DNA]</scope>
    <source>
        <strain evidence="11 12">KC712</strain>
    </source>
</reference>
<dbReference type="Pfam" id="PF07730">
    <property type="entry name" value="HisKA_3"/>
    <property type="match status" value="1"/>
</dbReference>
<gene>
    <name evidence="11" type="ORF">E1294_14585</name>
</gene>
<feature type="domain" description="Signal transduction histidine kinase subgroup 3 dimerisation and phosphoacceptor" evidence="10">
    <location>
        <begin position="177"/>
        <end position="236"/>
    </location>
</feature>
<dbReference type="OrthoDB" id="227596at2"/>
<protein>
    <recommendedName>
        <fullName evidence="2">histidine kinase</fullName>
        <ecNumber evidence="2">2.7.13.3</ecNumber>
    </recommendedName>
</protein>
<name>A0A4V2YF23_9ACTN</name>
<dbReference type="PANTHER" id="PTHR24421:SF10">
    <property type="entry name" value="NITRATE_NITRITE SENSOR PROTEIN NARQ"/>
    <property type="match status" value="1"/>
</dbReference>
<proteinExistence type="predicted"/>
<keyword evidence="12" id="KW-1185">Reference proteome</keyword>
<sequence>MQWTTRARAAAIAVGVTACAVAGRLITPDAEPVVVASAMVTCGAAAMVLGLCQVRRWVALILAVIALVSASVSVVHGYRGGGAGAWSYIETLALLLMVMVVARNSPVRHATAAGLVGGLAESLLILRLVPASSLLEAAGLCAFWGLGAVGAAAIGTHLRWLDSERVRSVTDARRGQRLVLARDLHDFIAHDLGEMVIQAQVGQVAPGREGEALRHIELIGQRALASLSATVRALHELDDGSGADAAAPDLGDLPRIVEGFAAAGTVPVTLHVEPGLEGRLPRRVSTTVARIVIEALSNVRRHMPDAEFAEVKVVGDGQNVVASVINGPGRRAPVSAPTTRVGLVALEERVRSLGGRFTAGPRAHGGWQMVAEIPADTLPADG</sequence>
<dbReference type="GO" id="GO:0000155">
    <property type="term" value="F:phosphorelay sensor kinase activity"/>
    <property type="evidence" value="ECO:0007669"/>
    <property type="project" value="InterPro"/>
</dbReference>
<dbReference type="EMBL" id="SMKP01000034">
    <property type="protein sequence ID" value="TDD21497.1"/>
    <property type="molecule type" value="Genomic_DNA"/>
</dbReference>
<dbReference type="CDD" id="cd16917">
    <property type="entry name" value="HATPase_UhpB-NarQ-NarX-like"/>
    <property type="match status" value="1"/>
</dbReference>
<feature type="transmembrane region" description="Helical" evidence="9">
    <location>
        <begin position="135"/>
        <end position="158"/>
    </location>
</feature>
<dbReference type="SUPFAM" id="SSF55874">
    <property type="entry name" value="ATPase domain of HSP90 chaperone/DNA topoisomerase II/histidine kinase"/>
    <property type="match status" value="1"/>
</dbReference>
<comment type="caution">
    <text evidence="11">The sequence shown here is derived from an EMBL/GenBank/DDBJ whole genome shotgun (WGS) entry which is preliminary data.</text>
</comment>
<evidence type="ECO:0000256" key="8">
    <source>
        <dbReference type="ARBA" id="ARBA00023012"/>
    </source>
</evidence>
<evidence type="ECO:0000313" key="12">
    <source>
        <dbReference type="Proteomes" id="UP000294543"/>
    </source>
</evidence>
<comment type="catalytic activity">
    <reaction evidence="1">
        <text>ATP + protein L-histidine = ADP + protein N-phospho-L-histidine.</text>
        <dbReference type="EC" id="2.7.13.3"/>
    </reaction>
</comment>
<evidence type="ECO:0000256" key="9">
    <source>
        <dbReference type="SAM" id="Phobius"/>
    </source>
</evidence>
<organism evidence="11 12">
    <name type="scientific">Nonomuraea diastatica</name>
    <dbReference type="NCBI Taxonomy" id="1848329"/>
    <lineage>
        <taxon>Bacteria</taxon>
        <taxon>Bacillati</taxon>
        <taxon>Actinomycetota</taxon>
        <taxon>Actinomycetes</taxon>
        <taxon>Streptosporangiales</taxon>
        <taxon>Streptosporangiaceae</taxon>
        <taxon>Nonomuraea</taxon>
    </lineage>
</organism>
<dbReference type="EC" id="2.7.13.3" evidence="2"/>
<keyword evidence="4" id="KW-0808">Transferase</keyword>
<dbReference type="InterPro" id="IPR036890">
    <property type="entry name" value="HATPase_C_sf"/>
</dbReference>
<evidence type="ECO:0000256" key="1">
    <source>
        <dbReference type="ARBA" id="ARBA00000085"/>
    </source>
</evidence>
<keyword evidence="9" id="KW-0472">Membrane</keyword>
<dbReference type="Proteomes" id="UP000294543">
    <property type="component" value="Unassembled WGS sequence"/>
</dbReference>
<keyword evidence="5" id="KW-0547">Nucleotide-binding</keyword>
<dbReference type="PROSITE" id="PS51257">
    <property type="entry name" value="PROKAR_LIPOPROTEIN"/>
    <property type="match status" value="1"/>
</dbReference>
<evidence type="ECO:0000256" key="3">
    <source>
        <dbReference type="ARBA" id="ARBA00022553"/>
    </source>
</evidence>
<accession>A0A4V2YF23</accession>
<dbReference type="AlphaFoldDB" id="A0A4V2YF23"/>
<feature type="transmembrane region" description="Helical" evidence="9">
    <location>
        <begin position="85"/>
        <end position="102"/>
    </location>
</feature>